<reference evidence="4 5" key="1">
    <citation type="submission" date="2016-07" db="EMBL/GenBank/DDBJ databases">
        <title>Draft genome of Streptomyces diastatochromogenes.</title>
        <authorList>
            <person name="Podduturi R."/>
            <person name="Lukassen M.B."/>
            <person name="Clausen N."/>
            <person name="Nielsen J.L."/>
            <person name="Jorgensen N.O."/>
        </authorList>
    </citation>
    <scope>NUCLEOTIDE SEQUENCE [LARGE SCALE GENOMIC DNA]</scope>
    <source>
        <strain evidence="4 5">DSM 40608</strain>
    </source>
</reference>
<protein>
    <recommendedName>
        <fullName evidence="3">Novel STAND NTPase 1 domain-containing protein</fullName>
    </recommendedName>
</protein>
<proteinExistence type="predicted"/>
<dbReference type="SMART" id="SM00320">
    <property type="entry name" value="WD40"/>
    <property type="match status" value="5"/>
</dbReference>
<accession>A0A233SU69</accession>
<organism evidence="4 5">
    <name type="scientific">Streptomyces diastatochromogenes</name>
    <dbReference type="NCBI Taxonomy" id="42236"/>
    <lineage>
        <taxon>Bacteria</taxon>
        <taxon>Bacillati</taxon>
        <taxon>Actinomycetota</taxon>
        <taxon>Actinomycetes</taxon>
        <taxon>Kitasatosporales</taxon>
        <taxon>Streptomycetaceae</taxon>
        <taxon>Streptomyces</taxon>
    </lineage>
</organism>
<dbReference type="InterPro" id="IPR011659">
    <property type="entry name" value="WD40"/>
</dbReference>
<dbReference type="Proteomes" id="UP000215483">
    <property type="component" value="Unassembled WGS sequence"/>
</dbReference>
<dbReference type="OrthoDB" id="414967at2"/>
<dbReference type="SUPFAM" id="SSF69322">
    <property type="entry name" value="Tricorn protease domain 2"/>
    <property type="match status" value="1"/>
</dbReference>
<dbReference type="EMBL" id="MCGQ01000006">
    <property type="protein sequence ID" value="OXY99191.1"/>
    <property type="molecule type" value="Genomic_DNA"/>
</dbReference>
<evidence type="ECO:0000313" key="4">
    <source>
        <dbReference type="EMBL" id="OXY99191.1"/>
    </source>
</evidence>
<dbReference type="PANTHER" id="PTHR19848:SF8">
    <property type="entry name" value="F-BOX AND WD REPEAT DOMAIN CONTAINING 7"/>
    <property type="match status" value="1"/>
</dbReference>
<dbReference type="InterPro" id="IPR001680">
    <property type="entry name" value="WD40_rpt"/>
</dbReference>
<keyword evidence="2" id="KW-0677">Repeat</keyword>
<dbReference type="InterPro" id="IPR015943">
    <property type="entry name" value="WD40/YVTN_repeat-like_dom_sf"/>
</dbReference>
<dbReference type="Gene3D" id="3.40.50.300">
    <property type="entry name" value="P-loop containing nucleotide triphosphate hydrolases"/>
    <property type="match status" value="1"/>
</dbReference>
<dbReference type="Pfam" id="PF00400">
    <property type="entry name" value="WD40"/>
    <property type="match status" value="1"/>
</dbReference>
<feature type="domain" description="Novel STAND NTPase 1" evidence="3">
    <location>
        <begin position="79"/>
        <end position="470"/>
    </location>
</feature>
<dbReference type="AlphaFoldDB" id="A0A233SU69"/>
<comment type="caution">
    <text evidence="4">The sequence shown here is derived from an EMBL/GenBank/DDBJ whole genome shotgun (WGS) entry which is preliminary data.</text>
</comment>
<sequence length="1191" mass="128629">MKVTRRTSLDLTSLLLGLVFGVGTNLLTADPDGWWAPLRAVNRYAAVWLPAGVAAVVARELGQRWRERRRVPWTRDDSPYPGLEAFAEDRADVFFGREDETRDAVRALTAARSPAQRVLTVVGPSGCGKSSFVAAGLLPDLRRRRWAVLGPLRPGSSPFLALAQALTPRSAERQGDTAVRLARELRREALTGSELTVFSAALGAAAQGHRARIVLAIDQFEDVVRMTSPTERELFLRALRTAVRSHPQLHLVLTLPSGFLHDPELRPYDDLLRTRFPLGTLTSRQTRAVIAGPARAAGADIAEEVVDDLVVEATEGDALPLLGQVLRDLYEAAGPDHVIGPDLLARTGPLSQAIARYAEGTYARLVAEHPEQRVEAVLLRFVAWDERGFSRQSVRRASLDAAGLAVVEDLRQARLVTDVDEGEACDLVHEALLRHWPRLRELTERHRDVLRRLTDLERRAAAWLANDRSADDLLHGQRLAQARELVAVHGTSPALAELVAASRARAETAAGERADDLAERAQQAYALRGERRLALGLVAAAAREFRATEKVALTLWGIGHDPVVDSLGLGHAGEVLAFGWDPGSGQLRTIGAEGDLCTWTARGDLVAQESLGLGELRGAGIGGDVYWVDTREKLAVRRFDAPEFWSATAAAGPFGDRALGLSPDGWRAAAQLAHTGVDIIDFTPVPQGRLAEVRHSYEAPPVKALAWSPDGSRLALFAWNELNVVRLPDGDPAWRLVRGDDELPGTTSWFAWAPDGRRAAEVSGRTLRIRAAEDGTVLDEWDTGAEVGGVFWSPDGELVAAAVSDAGRGASAAITVWRVADHTLLRRLRVPWGAEEIAWRADSGCFAWRSRFSGVWIGDHGSWRPRPLPGGLLRSVSSEAGRVAATVQGGDAVHVTEPGTGAGPRKVVTARDPKPVLLAWRPGADRLAVSFAGGRVEIVDPASGRCAAAMSTAYDMVDGVLWSPDGSLLATVSHDFVTATYRIEVWDPVTGSRTARTEDIERGTGMPAWSPDGRRLATAEREGPLVVRDASTGRRLLDIPVGEGASAGAACWSPDGRRLAFLDGESAVRICAAGDGTPLVRSAATYGRAAVLLWSPDGRLLATAGDGWVAFWRAETGACQAVSRLACRVPLDAYWSGDGRSFVVIGEDHRRYTWSLPDGTDARTCEALLERVAAEPAELTAEERRRHGLPT</sequence>
<dbReference type="Pfam" id="PF07676">
    <property type="entry name" value="PD40"/>
    <property type="match status" value="1"/>
</dbReference>
<keyword evidence="5" id="KW-1185">Reference proteome</keyword>
<dbReference type="SUPFAM" id="SSF52540">
    <property type="entry name" value="P-loop containing nucleoside triphosphate hydrolases"/>
    <property type="match status" value="1"/>
</dbReference>
<dbReference type="RefSeq" id="WP_094215014.1">
    <property type="nucleotide sequence ID" value="NZ_MCGQ01000006.1"/>
</dbReference>
<dbReference type="InterPro" id="IPR049052">
    <property type="entry name" value="nSTAND1"/>
</dbReference>
<dbReference type="SUPFAM" id="SSF50969">
    <property type="entry name" value="YVTN repeat-like/Quinoprotein amine dehydrogenase"/>
    <property type="match status" value="2"/>
</dbReference>
<dbReference type="InterPro" id="IPR027417">
    <property type="entry name" value="P-loop_NTPase"/>
</dbReference>
<dbReference type="InterPro" id="IPR011044">
    <property type="entry name" value="Quino_amine_DH_bsu"/>
</dbReference>
<evidence type="ECO:0000256" key="2">
    <source>
        <dbReference type="ARBA" id="ARBA00022737"/>
    </source>
</evidence>
<keyword evidence="1" id="KW-0853">WD repeat</keyword>
<dbReference type="Pfam" id="PF20703">
    <property type="entry name" value="nSTAND1"/>
    <property type="match status" value="1"/>
</dbReference>
<evidence type="ECO:0000256" key="1">
    <source>
        <dbReference type="ARBA" id="ARBA00022574"/>
    </source>
</evidence>
<evidence type="ECO:0000259" key="3">
    <source>
        <dbReference type="Pfam" id="PF20703"/>
    </source>
</evidence>
<name>A0A233SU69_STRDA</name>
<evidence type="ECO:0000313" key="5">
    <source>
        <dbReference type="Proteomes" id="UP000215483"/>
    </source>
</evidence>
<dbReference type="PANTHER" id="PTHR19848">
    <property type="entry name" value="WD40 REPEAT PROTEIN"/>
    <property type="match status" value="1"/>
</dbReference>
<dbReference type="Gene3D" id="2.130.10.10">
    <property type="entry name" value="YVTN repeat-like/Quinoprotein amine dehydrogenase"/>
    <property type="match status" value="4"/>
</dbReference>
<gene>
    <name evidence="4" type="ORF">BEK98_04295</name>
</gene>